<feature type="region of interest" description="Disordered" evidence="1">
    <location>
        <begin position="237"/>
        <end position="264"/>
    </location>
</feature>
<sequence length="264" mass="28523">MSEDLFIEHAAQTLSVTMASNTGQPLLAESAIAIDEDDSWLTLDSEELDIVMRKAESVLHDTLQKDQASEYAENDNEAAQDLQSMLAKFEEFLAADSGIEGANFIGVYSDDEYAENSDEDVDLDADEIITALMETLGTNELKSLSKTDTAAHSRTIGSTNEQGTSAIIRAMDQELSETPVGQSFRQHSQDTAEPVPHSLDTPYGLDDVNIDINLVSNIVESFQAQEGLPGPAGTMMGQAGIRMPRPAKSDDDTKSNGDRESTIG</sequence>
<gene>
    <name evidence="2" type="ORF">IWW36_000125</name>
</gene>
<name>A0A9W8II83_9FUNG</name>
<evidence type="ECO:0000256" key="1">
    <source>
        <dbReference type="SAM" id="MobiDB-lite"/>
    </source>
</evidence>
<feature type="region of interest" description="Disordered" evidence="1">
    <location>
        <begin position="176"/>
        <end position="201"/>
    </location>
</feature>
<dbReference type="GO" id="GO:0005634">
    <property type="term" value="C:nucleus"/>
    <property type="evidence" value="ECO:0007669"/>
    <property type="project" value="TreeGrafter"/>
</dbReference>
<dbReference type="Proteomes" id="UP001139887">
    <property type="component" value="Unassembled WGS sequence"/>
</dbReference>
<dbReference type="PANTHER" id="PTHR13060:SF0">
    <property type="entry name" value="PROTEIN ECDYSONELESS HOMOLOG"/>
    <property type="match status" value="1"/>
</dbReference>
<keyword evidence="3" id="KW-1185">Reference proteome</keyword>
<reference evidence="2" key="1">
    <citation type="submission" date="2022-07" db="EMBL/GenBank/DDBJ databases">
        <title>Phylogenomic reconstructions and comparative analyses of Kickxellomycotina fungi.</title>
        <authorList>
            <person name="Reynolds N.K."/>
            <person name="Stajich J.E."/>
            <person name="Barry K."/>
            <person name="Grigoriev I.V."/>
            <person name="Crous P."/>
            <person name="Smith M.E."/>
        </authorList>
    </citation>
    <scope>NUCLEOTIDE SEQUENCE</scope>
    <source>
        <strain evidence="2">NRRL 1566</strain>
    </source>
</reference>
<proteinExistence type="predicted"/>
<dbReference type="PANTHER" id="PTHR13060">
    <property type="entry name" value="SGT1 PROTEIN HSGT1 SUPPRESSOR OF GCR2"/>
    <property type="match status" value="1"/>
</dbReference>
<dbReference type="AlphaFoldDB" id="A0A9W8II83"/>
<dbReference type="InterPro" id="IPR010770">
    <property type="entry name" value="Ecd"/>
</dbReference>
<feature type="compositionally biased region" description="Polar residues" evidence="1">
    <location>
        <begin position="179"/>
        <end position="191"/>
    </location>
</feature>
<organism evidence="2 3">
    <name type="scientific">Coemansia brasiliensis</name>
    <dbReference type="NCBI Taxonomy" id="2650707"/>
    <lineage>
        <taxon>Eukaryota</taxon>
        <taxon>Fungi</taxon>
        <taxon>Fungi incertae sedis</taxon>
        <taxon>Zoopagomycota</taxon>
        <taxon>Kickxellomycotina</taxon>
        <taxon>Kickxellomycetes</taxon>
        <taxon>Kickxellales</taxon>
        <taxon>Kickxellaceae</taxon>
        <taxon>Coemansia</taxon>
    </lineage>
</organism>
<feature type="compositionally biased region" description="Basic and acidic residues" evidence="1">
    <location>
        <begin position="247"/>
        <end position="264"/>
    </location>
</feature>
<accession>A0A9W8II83</accession>
<dbReference type="EMBL" id="JANBUW010000001">
    <property type="protein sequence ID" value="KAJ2852768.1"/>
    <property type="molecule type" value="Genomic_DNA"/>
</dbReference>
<protein>
    <submittedName>
        <fullName evidence="2">Uncharacterized protein</fullName>
    </submittedName>
</protein>
<evidence type="ECO:0000313" key="2">
    <source>
        <dbReference type="EMBL" id="KAJ2852768.1"/>
    </source>
</evidence>
<dbReference type="Pfam" id="PF07093">
    <property type="entry name" value="SGT1"/>
    <property type="match status" value="1"/>
</dbReference>
<evidence type="ECO:0000313" key="3">
    <source>
        <dbReference type="Proteomes" id="UP001139887"/>
    </source>
</evidence>
<comment type="caution">
    <text evidence="2">The sequence shown here is derived from an EMBL/GenBank/DDBJ whole genome shotgun (WGS) entry which is preliminary data.</text>
</comment>
<dbReference type="OrthoDB" id="27237at2759"/>